<dbReference type="InterPro" id="IPR013320">
    <property type="entry name" value="ConA-like_dom_sf"/>
</dbReference>
<evidence type="ECO:0000313" key="3">
    <source>
        <dbReference type="Proteomes" id="UP000887013"/>
    </source>
</evidence>
<protein>
    <recommendedName>
        <fullName evidence="1">MAM domain-containing protein</fullName>
    </recommendedName>
</protein>
<organism evidence="2 3">
    <name type="scientific">Nephila pilipes</name>
    <name type="common">Giant wood spider</name>
    <name type="synonym">Nephila maculata</name>
    <dbReference type="NCBI Taxonomy" id="299642"/>
    <lineage>
        <taxon>Eukaryota</taxon>
        <taxon>Metazoa</taxon>
        <taxon>Ecdysozoa</taxon>
        <taxon>Arthropoda</taxon>
        <taxon>Chelicerata</taxon>
        <taxon>Arachnida</taxon>
        <taxon>Araneae</taxon>
        <taxon>Araneomorphae</taxon>
        <taxon>Entelegynae</taxon>
        <taxon>Araneoidea</taxon>
        <taxon>Nephilidae</taxon>
        <taxon>Nephila</taxon>
    </lineage>
</organism>
<dbReference type="InterPro" id="IPR000998">
    <property type="entry name" value="MAM_dom"/>
</dbReference>
<dbReference type="Proteomes" id="UP000887013">
    <property type="component" value="Unassembled WGS sequence"/>
</dbReference>
<evidence type="ECO:0000259" key="1">
    <source>
        <dbReference type="PROSITE" id="PS50060"/>
    </source>
</evidence>
<feature type="domain" description="MAM" evidence="1">
    <location>
        <begin position="5"/>
        <end position="49"/>
    </location>
</feature>
<dbReference type="OrthoDB" id="10020495at2759"/>
<feature type="non-terminal residue" evidence="2">
    <location>
        <position position="71"/>
    </location>
</feature>
<dbReference type="SUPFAM" id="SSF49899">
    <property type="entry name" value="Concanavalin A-like lectins/glucanases"/>
    <property type="match status" value="1"/>
</dbReference>
<dbReference type="EMBL" id="BMAW01053881">
    <property type="protein sequence ID" value="GFS93303.1"/>
    <property type="molecule type" value="Genomic_DNA"/>
</dbReference>
<dbReference type="AlphaFoldDB" id="A0A8X6N4M9"/>
<comment type="caution">
    <text evidence="2">The sequence shown here is derived from an EMBL/GenBank/DDBJ whole genome shotgun (WGS) entry which is preliminary data.</text>
</comment>
<proteinExistence type="predicted"/>
<accession>A0A8X6N4M9</accession>
<sequence length="71" mass="8204">LGTNYRCDFEKGLCPFLTNSNKNKENWKISRGEFISTDYGPSVDHTLGTVCRLELRRCKSTQDLLETNFEL</sequence>
<gene>
    <name evidence="2" type="ORF">NPIL_573901</name>
</gene>
<dbReference type="GO" id="GO:0016020">
    <property type="term" value="C:membrane"/>
    <property type="evidence" value="ECO:0007669"/>
    <property type="project" value="InterPro"/>
</dbReference>
<evidence type="ECO:0000313" key="2">
    <source>
        <dbReference type="EMBL" id="GFS93303.1"/>
    </source>
</evidence>
<dbReference type="Gene3D" id="2.60.120.200">
    <property type="match status" value="1"/>
</dbReference>
<dbReference type="PROSITE" id="PS50060">
    <property type="entry name" value="MAM_2"/>
    <property type="match status" value="1"/>
</dbReference>
<keyword evidence="3" id="KW-1185">Reference proteome</keyword>
<name>A0A8X6N4M9_NEPPI</name>
<reference evidence="2" key="1">
    <citation type="submission" date="2020-08" db="EMBL/GenBank/DDBJ databases">
        <title>Multicomponent nature underlies the extraordinary mechanical properties of spider dragline silk.</title>
        <authorList>
            <person name="Kono N."/>
            <person name="Nakamura H."/>
            <person name="Mori M."/>
            <person name="Yoshida Y."/>
            <person name="Ohtoshi R."/>
            <person name="Malay A.D."/>
            <person name="Moran D.A.P."/>
            <person name="Tomita M."/>
            <person name="Numata K."/>
            <person name="Arakawa K."/>
        </authorList>
    </citation>
    <scope>NUCLEOTIDE SEQUENCE</scope>
</reference>